<keyword evidence="2" id="KW-0009">Actin-binding</keyword>
<dbReference type="Pfam" id="PF00241">
    <property type="entry name" value="Cofilin_ADF"/>
    <property type="match status" value="1"/>
</dbReference>
<evidence type="ECO:0000259" key="3">
    <source>
        <dbReference type="PROSITE" id="PS51263"/>
    </source>
</evidence>
<dbReference type="OrthoDB" id="10249245at2759"/>
<gene>
    <name evidence="4" type="ORF">chiPu_0005102</name>
</gene>
<dbReference type="Proteomes" id="UP000287033">
    <property type="component" value="Unassembled WGS sequence"/>
</dbReference>
<comment type="caution">
    <text evidence="4">The sequence shown here is derived from an EMBL/GenBank/DDBJ whole genome shotgun (WGS) entry which is preliminary data.</text>
</comment>
<evidence type="ECO:0000313" key="5">
    <source>
        <dbReference type="Proteomes" id="UP000287033"/>
    </source>
</evidence>
<feature type="domain" description="ADF-H" evidence="3">
    <location>
        <begin position="4"/>
        <end position="146"/>
    </location>
</feature>
<keyword evidence="5" id="KW-1185">Reference proteome</keyword>
<dbReference type="GO" id="GO:0015629">
    <property type="term" value="C:actin cytoskeleton"/>
    <property type="evidence" value="ECO:0007669"/>
    <property type="project" value="InterPro"/>
</dbReference>
<dbReference type="AlphaFoldDB" id="A0A401S8F6"/>
<comment type="similarity">
    <text evidence="1">Belongs to the actin-binding proteins ADF family.</text>
</comment>
<dbReference type="SUPFAM" id="SSF55753">
    <property type="entry name" value="Actin depolymerizing proteins"/>
    <property type="match status" value="1"/>
</dbReference>
<name>A0A401S8F6_CHIPU</name>
<dbReference type="PROSITE" id="PS51263">
    <property type="entry name" value="ADF_H"/>
    <property type="match status" value="1"/>
</dbReference>
<dbReference type="OMA" id="CYETANS"/>
<accession>A0A401S8F6</accession>
<evidence type="ECO:0000256" key="2">
    <source>
        <dbReference type="ARBA" id="ARBA00023203"/>
    </source>
</evidence>
<protein>
    <recommendedName>
        <fullName evidence="3">ADF-H domain-containing protein</fullName>
    </recommendedName>
</protein>
<dbReference type="InterPro" id="IPR002108">
    <property type="entry name" value="ADF-H"/>
</dbReference>
<dbReference type="Gene3D" id="3.40.20.10">
    <property type="entry name" value="Severin"/>
    <property type="match status" value="1"/>
</dbReference>
<dbReference type="STRING" id="137246.A0A401S8F6"/>
<evidence type="ECO:0000313" key="4">
    <source>
        <dbReference type="EMBL" id="GCC26684.1"/>
    </source>
</evidence>
<organism evidence="4 5">
    <name type="scientific">Chiloscyllium punctatum</name>
    <name type="common">Brownbanded bambooshark</name>
    <name type="synonym">Hemiscyllium punctatum</name>
    <dbReference type="NCBI Taxonomy" id="137246"/>
    <lineage>
        <taxon>Eukaryota</taxon>
        <taxon>Metazoa</taxon>
        <taxon>Chordata</taxon>
        <taxon>Craniata</taxon>
        <taxon>Vertebrata</taxon>
        <taxon>Chondrichthyes</taxon>
        <taxon>Elasmobranchii</taxon>
        <taxon>Galeomorphii</taxon>
        <taxon>Galeoidea</taxon>
        <taxon>Orectolobiformes</taxon>
        <taxon>Hemiscylliidae</taxon>
        <taxon>Chiloscyllium</taxon>
    </lineage>
</organism>
<dbReference type="InterPro" id="IPR017904">
    <property type="entry name" value="ADF/Cofilin"/>
</dbReference>
<dbReference type="GO" id="GO:0003779">
    <property type="term" value="F:actin binding"/>
    <property type="evidence" value="ECO:0007669"/>
    <property type="project" value="UniProtKB-KW"/>
</dbReference>
<dbReference type="InterPro" id="IPR029006">
    <property type="entry name" value="ADF-H/Gelsolin-like_dom_sf"/>
</dbReference>
<proteinExistence type="inferred from homology"/>
<dbReference type="EMBL" id="BEZZ01000133">
    <property type="protein sequence ID" value="GCC26684.1"/>
    <property type="molecule type" value="Genomic_DNA"/>
</dbReference>
<sequence length="157" mass="17638">MDCGIQVNDAVIEAFNTMKIHNKKTVERTKFLFLTISDDDHFLILNKEPNCVKQSTDDDYLKFLSYLKPDCCCILIYDVCYETANSIIKDDLVAICWCPPDAPPKQKLQYASASTILSKKLQGFKASLQLNSLDDISRSVLAEKLGKDVVKIEGVPV</sequence>
<dbReference type="GO" id="GO:0030042">
    <property type="term" value="P:actin filament depolymerization"/>
    <property type="evidence" value="ECO:0007669"/>
    <property type="project" value="InterPro"/>
</dbReference>
<dbReference type="SMART" id="SM00102">
    <property type="entry name" value="ADF"/>
    <property type="match status" value="1"/>
</dbReference>
<reference evidence="4 5" key="1">
    <citation type="journal article" date="2018" name="Nat. Ecol. Evol.">
        <title>Shark genomes provide insights into elasmobranch evolution and the origin of vertebrates.</title>
        <authorList>
            <person name="Hara Y"/>
            <person name="Yamaguchi K"/>
            <person name="Onimaru K"/>
            <person name="Kadota M"/>
            <person name="Koyanagi M"/>
            <person name="Keeley SD"/>
            <person name="Tatsumi K"/>
            <person name="Tanaka K"/>
            <person name="Motone F"/>
            <person name="Kageyama Y"/>
            <person name="Nozu R"/>
            <person name="Adachi N"/>
            <person name="Nishimura O"/>
            <person name="Nakagawa R"/>
            <person name="Tanegashima C"/>
            <person name="Kiyatake I"/>
            <person name="Matsumoto R"/>
            <person name="Murakumo K"/>
            <person name="Nishida K"/>
            <person name="Terakita A"/>
            <person name="Kuratani S"/>
            <person name="Sato K"/>
            <person name="Hyodo S Kuraku.S."/>
        </authorList>
    </citation>
    <scope>NUCLEOTIDE SEQUENCE [LARGE SCALE GENOMIC DNA]</scope>
</reference>
<evidence type="ECO:0000256" key="1">
    <source>
        <dbReference type="ARBA" id="ARBA00006844"/>
    </source>
</evidence>
<dbReference type="PANTHER" id="PTHR11913">
    <property type="entry name" value="COFILIN-RELATED"/>
    <property type="match status" value="1"/>
</dbReference>